<feature type="region of interest" description="Disordered" evidence="1">
    <location>
        <begin position="225"/>
        <end position="267"/>
    </location>
</feature>
<accession>A0A9W8YSD0</accession>
<evidence type="ECO:0000313" key="3">
    <source>
        <dbReference type="Proteomes" id="UP001140453"/>
    </source>
</evidence>
<proteinExistence type="predicted"/>
<dbReference type="OrthoDB" id="3439820at2759"/>
<reference evidence="2" key="1">
    <citation type="submission" date="2022-10" db="EMBL/GenBank/DDBJ databases">
        <title>Tapping the CABI collections for fungal endophytes: first genome assemblies for Collariella, Neodidymelliopsis, Ascochyta clinopodiicola, Didymella pomorum, Didymosphaeria variabile, Neocosmospora piperis and Neocucurbitaria cava.</title>
        <authorList>
            <person name="Hill R."/>
        </authorList>
    </citation>
    <scope>NUCLEOTIDE SEQUENCE</scope>
    <source>
        <strain evidence="2">IMI 355082</strain>
    </source>
</reference>
<keyword evidence="3" id="KW-1185">Reference proteome</keyword>
<dbReference type="Proteomes" id="UP001140453">
    <property type="component" value="Unassembled WGS sequence"/>
</dbReference>
<protein>
    <submittedName>
        <fullName evidence="2">Uncharacterized protein</fullName>
    </submittedName>
</protein>
<gene>
    <name evidence="2" type="ORF">N0V93_007258</name>
</gene>
<organism evidence="2 3">
    <name type="scientific">Gnomoniopsis smithogilvyi</name>
    <dbReference type="NCBI Taxonomy" id="1191159"/>
    <lineage>
        <taxon>Eukaryota</taxon>
        <taxon>Fungi</taxon>
        <taxon>Dikarya</taxon>
        <taxon>Ascomycota</taxon>
        <taxon>Pezizomycotina</taxon>
        <taxon>Sordariomycetes</taxon>
        <taxon>Sordariomycetidae</taxon>
        <taxon>Diaporthales</taxon>
        <taxon>Gnomoniaceae</taxon>
        <taxon>Gnomoniopsis</taxon>
    </lineage>
</organism>
<feature type="compositionally biased region" description="Low complexity" evidence="1">
    <location>
        <begin position="110"/>
        <end position="119"/>
    </location>
</feature>
<evidence type="ECO:0000313" key="2">
    <source>
        <dbReference type="EMBL" id="KAJ4389786.1"/>
    </source>
</evidence>
<dbReference type="EMBL" id="JAPEVB010000004">
    <property type="protein sequence ID" value="KAJ4389786.1"/>
    <property type="molecule type" value="Genomic_DNA"/>
</dbReference>
<comment type="caution">
    <text evidence="2">The sequence shown here is derived from an EMBL/GenBank/DDBJ whole genome shotgun (WGS) entry which is preliminary data.</text>
</comment>
<evidence type="ECO:0000256" key="1">
    <source>
        <dbReference type="SAM" id="MobiDB-lite"/>
    </source>
</evidence>
<feature type="region of interest" description="Disordered" evidence="1">
    <location>
        <begin position="1"/>
        <end position="66"/>
    </location>
</feature>
<feature type="compositionally biased region" description="Low complexity" evidence="1">
    <location>
        <begin position="1"/>
        <end position="17"/>
    </location>
</feature>
<feature type="region of interest" description="Disordered" evidence="1">
    <location>
        <begin position="105"/>
        <end position="148"/>
    </location>
</feature>
<dbReference type="AlphaFoldDB" id="A0A9W8YSD0"/>
<name>A0A9W8YSD0_9PEZI</name>
<feature type="region of interest" description="Disordered" evidence="1">
    <location>
        <begin position="294"/>
        <end position="335"/>
    </location>
</feature>
<sequence length="335" mass="36527">MSSTSRVPSSSRPISVTAQGRTNLTAPKTRGRSRSFASALKRLLPTNRPERGGTRRSPGAACSGLFDSSPVPVSQSMPCAISKSGSGLSPDRLIRWNTAVELASQPNGHTSITSSSTRSQQLYLEHRERRRRRQSLKESGDYLGVQGINPSTGEMDVITPSTSTASSPFVSLVHTVQDKRLAYENARKALRAEKLRKWEMDKEALKAERRRKVRWTRRGEQWSSAVEPDLSPITGSSGGSTPRKAEVSTETMVRAPSERFFGETETVDDSVSTVRPATKATALSAIAGYDIQRKPVPIRSSTLSSRRSHSDLIPVDSEVPEPPPKPPKAVVRPVG</sequence>